<dbReference type="RefSeq" id="WP_085771954.1">
    <property type="nucleotide sequence ID" value="NZ_AP027149.1"/>
</dbReference>
<dbReference type="AlphaFoldDB" id="A0A1W6MW78"/>
<evidence type="ECO:0000313" key="2">
    <source>
        <dbReference type="Proteomes" id="UP000193978"/>
    </source>
</evidence>
<dbReference type="Proteomes" id="UP000193978">
    <property type="component" value="Chromosome"/>
</dbReference>
<dbReference type="OrthoDB" id="8196417at2"/>
<reference evidence="1 2" key="1">
    <citation type="submission" date="2017-02" db="EMBL/GenBank/DDBJ databases">
        <authorList>
            <person name="Peterson S.W."/>
        </authorList>
    </citation>
    <scope>NUCLEOTIDE SEQUENCE [LARGE SCALE GENOMIC DNA]</scope>
    <source>
        <strain evidence="1 2">S285</strain>
    </source>
</reference>
<evidence type="ECO:0000313" key="1">
    <source>
        <dbReference type="EMBL" id="ARN81837.1"/>
    </source>
</evidence>
<protein>
    <recommendedName>
        <fullName evidence="3">Phage tail tape measure protein</fullName>
    </recommendedName>
</protein>
<name>A0A1W6MW78_9HYPH</name>
<evidence type="ECO:0008006" key="3">
    <source>
        <dbReference type="Google" id="ProtNLM"/>
    </source>
</evidence>
<organism evidence="1 2">
    <name type="scientific">Methylocystis bryophila</name>
    <dbReference type="NCBI Taxonomy" id="655015"/>
    <lineage>
        <taxon>Bacteria</taxon>
        <taxon>Pseudomonadati</taxon>
        <taxon>Pseudomonadota</taxon>
        <taxon>Alphaproteobacteria</taxon>
        <taxon>Hyphomicrobiales</taxon>
        <taxon>Methylocystaceae</taxon>
        <taxon>Methylocystis</taxon>
    </lineage>
</organism>
<dbReference type="EMBL" id="CP019948">
    <property type="protein sequence ID" value="ARN81837.1"/>
    <property type="molecule type" value="Genomic_DNA"/>
</dbReference>
<accession>A0A1W6MW78</accession>
<keyword evidence="2" id="KW-1185">Reference proteome</keyword>
<proteinExistence type="predicted"/>
<sequence length="593" mass="63715">MATVLQAKAVIEAEDRTGAVFAKLGEKIDAISAKAAKISPTVDKMSTPSVERLGALAKTENAISRATVGLAAFAAGLAGVESAAGAATASIHAAAARLHEVERMKSAGMSGAEISEAREKAAELHTQMPSLGTTDLLHMFRNQRSVVGGTEEVKEIIDDVAKLRVIAQAARPGEDVSEDLDKLVKGMEIRGATQNRPEFHRMMNGIAKGLNAFGDTLKPEQYYEMFKYGRQATPGLSEDFILSTAPTLAQELGGSSYGKAISAFNAAMVGGVMKHSALGEFERLGLVAPGDLDRTKTGEAKGLKPGAHFKGWRLAQSNPNEYVKQYLVPAMQEHGITSREDVLAEIPRLYQNQMAGQMVGLLATQQSRINKDRQLYLGAQGMEAADRISREDPLVVWQGLKTSLESLGGTMFQGLVRDFNEPIFAFSQSIARFDAAVSKSATVWEGVNAALYEMWGKRREREARESFSEPASNVFDRMRRPYGPPMRALPSPSAYLDLARGRGPNISYAPVTNVWHDSAGHYTGGLAAFGGTIGAKPQEVELKGVADIVSRIEIVHDAEIIVNKVLEQITARGNLRADTGRSMPEASPGAAFG</sequence>
<dbReference type="KEGG" id="mbry:B1812_12940"/>
<gene>
    <name evidence="1" type="ORF">B1812_12940</name>
</gene>
<dbReference type="STRING" id="655015.B1812_12940"/>